<evidence type="ECO:0000256" key="1">
    <source>
        <dbReference type="SAM" id="Coils"/>
    </source>
</evidence>
<dbReference type="EMBL" id="GU723654">
    <property type="protein sequence ID" value="ADE10099.1"/>
    <property type="molecule type" value="mRNA"/>
</dbReference>
<protein>
    <submittedName>
        <fullName evidence="3">SMC prok B</fullName>
    </submittedName>
</protein>
<feature type="compositionally biased region" description="Low complexity" evidence="2">
    <location>
        <begin position="192"/>
        <end position="208"/>
    </location>
</feature>
<keyword evidence="1" id="KW-0175">Coiled coil</keyword>
<dbReference type="Gene3D" id="1.10.287.1490">
    <property type="match status" value="1"/>
</dbReference>
<organism evidence="3">
    <name type="scientific">Tremella fuciformis</name>
    <dbReference type="NCBI Taxonomy" id="64657"/>
    <lineage>
        <taxon>Eukaryota</taxon>
        <taxon>Fungi</taxon>
        <taxon>Dikarya</taxon>
        <taxon>Basidiomycota</taxon>
        <taxon>Agaricomycotina</taxon>
        <taxon>Tremellomycetes</taxon>
        <taxon>Tremellales</taxon>
        <taxon>Tremellaceae</taxon>
        <taxon>Tremella</taxon>
    </lineage>
</organism>
<name>D5KY54_9TREE</name>
<reference evidence="3" key="1">
    <citation type="submission" date="2010-02" db="EMBL/GenBank/DDBJ databases">
        <authorList>
            <person name="Xie B."/>
            <person name="Huang X."/>
            <person name="Deng Y."/>
        </authorList>
    </citation>
    <scope>NUCLEOTIDE SEQUENCE</scope>
</reference>
<evidence type="ECO:0000256" key="2">
    <source>
        <dbReference type="SAM" id="MobiDB-lite"/>
    </source>
</evidence>
<proteinExistence type="evidence at transcript level"/>
<feature type="region of interest" description="Disordered" evidence="2">
    <location>
        <begin position="192"/>
        <end position="244"/>
    </location>
</feature>
<feature type="coiled-coil region" evidence="1">
    <location>
        <begin position="15"/>
        <end position="125"/>
    </location>
</feature>
<accession>D5KY54</accession>
<evidence type="ECO:0000313" key="3">
    <source>
        <dbReference type="EMBL" id="ADE10099.1"/>
    </source>
</evidence>
<dbReference type="AlphaFoldDB" id="D5KY54"/>
<sequence>MADADAERKAKAARAKALLAQLEEVRGKVVSTQEEKVELVAAVESWETKSKGWEKSRAELENQLEEGKRAGTRIATLESDVARLKKVEAQHETLEKEHRGLQAELEQSQKALQAHEQTIADLQAKAPAELDSAKTNGHATAGTDVESAVRAAHDLALSQREEKIRSLETELHASSSRVHALQRQLSDLQLAYAQSQAQSQSHSHLPPSISRPSSASHAKSYFLSPAEDDGLPNRPSPLRDNRSVDAALPASVRHKRQVSLSALKARMGIDAKSAPKRSPGLGNGFSSLQVLTEEVGARNRGDKQFGDEIMFCCPACEGDLITL</sequence>